<gene>
    <name evidence="3" type="ORF">RFI_00118</name>
</gene>
<feature type="transmembrane region" description="Helical" evidence="2">
    <location>
        <begin position="71"/>
        <end position="95"/>
    </location>
</feature>
<evidence type="ECO:0000313" key="4">
    <source>
        <dbReference type="Proteomes" id="UP000023152"/>
    </source>
</evidence>
<keyword evidence="2" id="KW-0812">Transmembrane</keyword>
<keyword evidence="2" id="KW-1133">Transmembrane helix</keyword>
<feature type="transmembrane region" description="Helical" evidence="2">
    <location>
        <begin position="29"/>
        <end position="50"/>
    </location>
</feature>
<keyword evidence="4" id="KW-1185">Reference proteome</keyword>
<reference evidence="3 4" key="1">
    <citation type="journal article" date="2013" name="Curr. Biol.">
        <title>The Genome of the Foraminiferan Reticulomyxa filosa.</title>
        <authorList>
            <person name="Glockner G."/>
            <person name="Hulsmann N."/>
            <person name="Schleicher M."/>
            <person name="Noegel A.A."/>
            <person name="Eichinger L."/>
            <person name="Gallinger C."/>
            <person name="Pawlowski J."/>
            <person name="Sierra R."/>
            <person name="Euteneuer U."/>
            <person name="Pillet L."/>
            <person name="Moustafa A."/>
            <person name="Platzer M."/>
            <person name="Groth M."/>
            <person name="Szafranski K."/>
            <person name="Schliwa M."/>
        </authorList>
    </citation>
    <scope>NUCLEOTIDE SEQUENCE [LARGE SCALE GENOMIC DNA]</scope>
</reference>
<dbReference type="AlphaFoldDB" id="X6PFH0"/>
<name>X6PFH0_RETFI</name>
<evidence type="ECO:0000256" key="2">
    <source>
        <dbReference type="SAM" id="Phobius"/>
    </source>
</evidence>
<feature type="compositionally biased region" description="Low complexity" evidence="1">
    <location>
        <begin position="143"/>
        <end position="174"/>
    </location>
</feature>
<dbReference type="Proteomes" id="UP000023152">
    <property type="component" value="Unassembled WGS sequence"/>
</dbReference>
<feature type="region of interest" description="Disordered" evidence="1">
    <location>
        <begin position="143"/>
        <end position="198"/>
    </location>
</feature>
<accession>X6PFH0</accession>
<keyword evidence="2" id="KW-0472">Membrane</keyword>
<comment type="caution">
    <text evidence="3">The sequence shown here is derived from an EMBL/GenBank/DDBJ whole genome shotgun (WGS) entry which is preliminary data.</text>
</comment>
<sequence>MIALLMILITMYTYEISHVADVLFVRAETQLHVLCLVVVFLIYVLIRVGMGGFGHWKGWHEHELRPMEDTLLAILPCVPYYAMLFIGTTLVMYHVEKLQQNSNTPTQVLIESSIELKSTNAHNNRKKASYLLVTNGDADINTKKNANANTNADANPNAKTKAMTTTTVPSSSPSKTNHKNLPSSNNNNNNNNNNNTPYQLLQETPTLHSMTQPTPPITPLYTSHNLNMTDRGGGGVHGLVPTSVFKSEFVLDSPEEPSRTAQNLTPLAQPVANVTPDCSTLDIKSHSSAGQTITLTSSSTIAPSSVAMTTMTTTNAPMITTTTTAMSGPITIDGDTDVVNVAAENNTISPDDLNNQSDANNKPTTQYSILQVINDQMDSKCS</sequence>
<evidence type="ECO:0000256" key="1">
    <source>
        <dbReference type="SAM" id="MobiDB-lite"/>
    </source>
</evidence>
<feature type="compositionally biased region" description="Low complexity" evidence="1">
    <location>
        <begin position="185"/>
        <end position="195"/>
    </location>
</feature>
<dbReference type="EMBL" id="ASPP01000111">
    <property type="protein sequence ID" value="ETO36946.1"/>
    <property type="molecule type" value="Genomic_DNA"/>
</dbReference>
<organism evidence="3 4">
    <name type="scientific">Reticulomyxa filosa</name>
    <dbReference type="NCBI Taxonomy" id="46433"/>
    <lineage>
        <taxon>Eukaryota</taxon>
        <taxon>Sar</taxon>
        <taxon>Rhizaria</taxon>
        <taxon>Retaria</taxon>
        <taxon>Foraminifera</taxon>
        <taxon>Monothalamids</taxon>
        <taxon>Reticulomyxidae</taxon>
        <taxon>Reticulomyxa</taxon>
    </lineage>
</organism>
<protein>
    <submittedName>
        <fullName evidence="3">Uncharacterized protein</fullName>
    </submittedName>
</protein>
<evidence type="ECO:0000313" key="3">
    <source>
        <dbReference type="EMBL" id="ETO36946.1"/>
    </source>
</evidence>
<proteinExistence type="predicted"/>